<keyword evidence="2" id="KW-1185">Reference proteome</keyword>
<comment type="caution">
    <text evidence="1">The sequence shown here is derived from an EMBL/GenBank/DDBJ whole genome shotgun (WGS) entry which is preliminary data.</text>
</comment>
<organism evidence="1 2">
    <name type="scientific">Phytophthora megakarya</name>
    <dbReference type="NCBI Taxonomy" id="4795"/>
    <lineage>
        <taxon>Eukaryota</taxon>
        <taxon>Sar</taxon>
        <taxon>Stramenopiles</taxon>
        <taxon>Oomycota</taxon>
        <taxon>Peronosporomycetes</taxon>
        <taxon>Peronosporales</taxon>
        <taxon>Peronosporaceae</taxon>
        <taxon>Phytophthora</taxon>
    </lineage>
</organism>
<reference evidence="2" key="1">
    <citation type="submission" date="2017-03" db="EMBL/GenBank/DDBJ databases">
        <title>Phytopthora megakarya and P. palmivora, two closely related causual agents of cacao black pod achieved similar genome size and gene model numbers by different mechanisms.</title>
        <authorList>
            <person name="Ali S."/>
            <person name="Shao J."/>
            <person name="Larry D.J."/>
            <person name="Kronmiller B."/>
            <person name="Shen D."/>
            <person name="Strem M.D."/>
            <person name="Melnick R.L."/>
            <person name="Guiltinan M.J."/>
            <person name="Tyler B.M."/>
            <person name="Meinhardt L.W."/>
            <person name="Bailey B.A."/>
        </authorList>
    </citation>
    <scope>NUCLEOTIDE SEQUENCE [LARGE SCALE GENOMIC DNA]</scope>
    <source>
        <strain evidence="2">zdho120</strain>
    </source>
</reference>
<proteinExistence type="predicted"/>
<dbReference type="OrthoDB" id="126233at2759"/>
<evidence type="ECO:0000313" key="1">
    <source>
        <dbReference type="EMBL" id="OWZ21355.1"/>
    </source>
</evidence>
<dbReference type="Proteomes" id="UP000198211">
    <property type="component" value="Unassembled WGS sequence"/>
</dbReference>
<dbReference type="EMBL" id="NBNE01000234">
    <property type="protein sequence ID" value="OWZ21355.1"/>
    <property type="molecule type" value="Genomic_DNA"/>
</dbReference>
<protein>
    <submittedName>
        <fullName evidence="1">Uncharacterized protein</fullName>
    </submittedName>
</protein>
<evidence type="ECO:0000313" key="2">
    <source>
        <dbReference type="Proteomes" id="UP000198211"/>
    </source>
</evidence>
<name>A0A225WUQ7_9STRA</name>
<dbReference type="STRING" id="4795.A0A225WUQ7"/>
<sequence length="86" mass="9440">MATVIGPTAINEKKFTHWATQCKALGLLWDTETGSVSIPTDKLEKALGRACNLINSPPSRNQLLSTCPAQLQFFPDIAISAYLHKR</sequence>
<accession>A0A225WUQ7</accession>
<dbReference type="AlphaFoldDB" id="A0A225WUQ7"/>
<gene>
    <name evidence="1" type="ORF">PHMEG_0004117</name>
</gene>